<dbReference type="CDD" id="cd00093">
    <property type="entry name" value="HTH_XRE"/>
    <property type="match status" value="1"/>
</dbReference>
<dbReference type="InterPro" id="IPR001387">
    <property type="entry name" value="Cro/C1-type_HTH"/>
</dbReference>
<sequence>MRTFGERLSYLRHRKDLSQEEFSKVLQIGKSTLGMYETNKREPDHEMTSHIAAYFEVSVDWLVTGKEFKHTPMSATQEELVIKDLVARYKIDLTRPRAKEKLEKIIQLVFEEMPQQSHSE</sequence>
<keyword evidence="1" id="KW-0238">DNA-binding</keyword>
<dbReference type="SMART" id="SM00530">
    <property type="entry name" value="HTH_XRE"/>
    <property type="match status" value="1"/>
</dbReference>
<evidence type="ECO:0000259" key="2">
    <source>
        <dbReference type="PROSITE" id="PS50943"/>
    </source>
</evidence>
<dbReference type="Gene3D" id="1.10.260.40">
    <property type="entry name" value="lambda repressor-like DNA-binding domains"/>
    <property type="match status" value="1"/>
</dbReference>
<protein>
    <submittedName>
        <fullName evidence="3">XRE family transcriptional regulator</fullName>
    </submittedName>
</protein>
<keyword evidence="4" id="KW-1185">Reference proteome</keyword>
<dbReference type="RefSeq" id="WP_112885375.1">
    <property type="nucleotide sequence ID" value="NZ_QLUW01000006.1"/>
</dbReference>
<dbReference type="Pfam" id="PF12844">
    <property type="entry name" value="HTH_19"/>
    <property type="match status" value="1"/>
</dbReference>
<evidence type="ECO:0000313" key="3">
    <source>
        <dbReference type="EMBL" id="RAP73791.1"/>
    </source>
</evidence>
<dbReference type="InterPro" id="IPR010982">
    <property type="entry name" value="Lambda_DNA-bd_dom_sf"/>
</dbReference>
<name>A0A328TXF9_9BACL</name>
<dbReference type="PROSITE" id="PS50943">
    <property type="entry name" value="HTH_CROC1"/>
    <property type="match status" value="1"/>
</dbReference>
<feature type="domain" description="HTH cro/C1-type" evidence="2">
    <location>
        <begin position="8"/>
        <end position="62"/>
    </location>
</feature>
<accession>A0A328TXF9</accession>
<dbReference type="SUPFAM" id="SSF47413">
    <property type="entry name" value="lambda repressor-like DNA-binding domains"/>
    <property type="match status" value="1"/>
</dbReference>
<dbReference type="PANTHER" id="PTHR46558">
    <property type="entry name" value="TRACRIPTIONAL REGULATORY PROTEIN-RELATED-RELATED"/>
    <property type="match status" value="1"/>
</dbReference>
<dbReference type="Proteomes" id="UP000249260">
    <property type="component" value="Unassembled WGS sequence"/>
</dbReference>
<reference evidence="3 4" key="1">
    <citation type="submission" date="2018-06" db="EMBL/GenBank/DDBJ databases">
        <title>Paenibacillus montanisoli sp. nov., isolated from mountain area soil.</title>
        <authorList>
            <person name="Wu M."/>
        </authorList>
    </citation>
    <scope>NUCLEOTIDE SEQUENCE [LARGE SCALE GENOMIC DNA]</scope>
    <source>
        <strain evidence="3 4">RA17</strain>
    </source>
</reference>
<dbReference type="EMBL" id="QLUW01000006">
    <property type="protein sequence ID" value="RAP73791.1"/>
    <property type="molecule type" value="Genomic_DNA"/>
</dbReference>
<dbReference type="OrthoDB" id="2365258at2"/>
<dbReference type="PANTHER" id="PTHR46558:SF11">
    <property type="entry name" value="HTH-TYPE TRANSCRIPTIONAL REGULATOR XRE"/>
    <property type="match status" value="1"/>
</dbReference>
<evidence type="ECO:0000313" key="4">
    <source>
        <dbReference type="Proteomes" id="UP000249260"/>
    </source>
</evidence>
<evidence type="ECO:0000256" key="1">
    <source>
        <dbReference type="ARBA" id="ARBA00023125"/>
    </source>
</evidence>
<organism evidence="3 4">
    <name type="scientific">Paenibacillus montanisoli</name>
    <dbReference type="NCBI Taxonomy" id="2081970"/>
    <lineage>
        <taxon>Bacteria</taxon>
        <taxon>Bacillati</taxon>
        <taxon>Bacillota</taxon>
        <taxon>Bacilli</taxon>
        <taxon>Bacillales</taxon>
        <taxon>Paenibacillaceae</taxon>
        <taxon>Paenibacillus</taxon>
    </lineage>
</organism>
<dbReference type="GO" id="GO:0003677">
    <property type="term" value="F:DNA binding"/>
    <property type="evidence" value="ECO:0007669"/>
    <property type="project" value="UniProtKB-KW"/>
</dbReference>
<dbReference type="AlphaFoldDB" id="A0A328TXF9"/>
<comment type="caution">
    <text evidence="3">The sequence shown here is derived from an EMBL/GenBank/DDBJ whole genome shotgun (WGS) entry which is preliminary data.</text>
</comment>
<gene>
    <name evidence="3" type="ORF">DL346_26420</name>
</gene>
<proteinExistence type="predicted"/>